<dbReference type="AlphaFoldDB" id="A0A0D6JSC5"/>
<keyword evidence="3" id="KW-1185">Reference proteome</keyword>
<dbReference type="InterPro" id="IPR055812">
    <property type="entry name" value="DUF7388"/>
</dbReference>
<gene>
    <name evidence="2" type="ORF">BN996_02237</name>
</gene>
<sequence length="315" mass="33601">MLTAERAVSKAGLDAVALKPAECDVREALSVPLDVVAIDYEGRERLPDEDVLRELAAEKEVRLTTPVRADGFDPLGDDSLYEWLPDGIRQVLVAGHGAYLTDDEAGRAVAPRLRAARERAPDAWVGTEGIERIALAAGGTQYELLSRSTRRDVRALRAAGFDGEVAVYAPTALTDDDDEILDAVGAYVSRRRPVARALPDDASTTSATPASTSWSATPPAASTSSPSKSGAPPGILRVSELTAEHRRPFRRSAERTGDGTVGWLLSDPRGFHAGHGRPTYPVSQHIQSDRAAKFSATPTTGEQLPFKSVADPDGV</sequence>
<reference evidence="3" key="1">
    <citation type="submission" date="2015-03" db="EMBL/GenBank/DDBJ databases">
        <authorList>
            <person name="Urmite Genomes"/>
        </authorList>
    </citation>
    <scope>NUCLEOTIDE SEQUENCE [LARGE SCALE GENOMIC DNA]</scope>
    <source>
        <strain evidence="3">Arc-Hr</strain>
    </source>
</reference>
<evidence type="ECO:0000313" key="3">
    <source>
        <dbReference type="Proteomes" id="UP000198902"/>
    </source>
</evidence>
<proteinExistence type="predicted"/>
<evidence type="ECO:0000313" key="2">
    <source>
        <dbReference type="EMBL" id="CQR50754.1"/>
    </source>
</evidence>
<feature type="compositionally biased region" description="Basic and acidic residues" evidence="1">
    <location>
        <begin position="242"/>
        <end position="257"/>
    </location>
</feature>
<feature type="compositionally biased region" description="Low complexity" evidence="1">
    <location>
        <begin position="202"/>
        <end position="233"/>
    </location>
</feature>
<protein>
    <submittedName>
        <fullName evidence="2">Uncharacterized protein</fullName>
    </submittedName>
</protein>
<dbReference type="Proteomes" id="UP000198902">
    <property type="component" value="Unassembled WGS sequence"/>
</dbReference>
<dbReference type="EMBL" id="CSTE01000002">
    <property type="protein sequence ID" value="CQR50754.1"/>
    <property type="molecule type" value="Genomic_DNA"/>
</dbReference>
<evidence type="ECO:0000256" key="1">
    <source>
        <dbReference type="SAM" id="MobiDB-lite"/>
    </source>
</evidence>
<feature type="region of interest" description="Disordered" evidence="1">
    <location>
        <begin position="197"/>
        <end position="315"/>
    </location>
</feature>
<dbReference type="Pfam" id="PF24114">
    <property type="entry name" value="DUF7388"/>
    <property type="match status" value="1"/>
</dbReference>
<organism evidence="2 3">
    <name type="scientific">Haloferax massiliensis</name>
    <dbReference type="NCBI Taxonomy" id="1476858"/>
    <lineage>
        <taxon>Archaea</taxon>
        <taxon>Methanobacteriati</taxon>
        <taxon>Methanobacteriota</taxon>
        <taxon>Stenosarchaea group</taxon>
        <taxon>Halobacteria</taxon>
        <taxon>Halobacteriales</taxon>
        <taxon>Haloferacaceae</taxon>
        <taxon>Haloferax</taxon>
    </lineage>
</organism>
<name>A0A0D6JSC5_9EURY</name>
<accession>A0A0D6JSC5</accession>